<dbReference type="InterPro" id="IPR053198">
    <property type="entry name" value="Gynoecium_Dev_Regulator"/>
</dbReference>
<dbReference type="Pfam" id="PF00564">
    <property type="entry name" value="PB1"/>
    <property type="match status" value="1"/>
</dbReference>
<dbReference type="CDD" id="cd06410">
    <property type="entry name" value="PB1_UP2"/>
    <property type="match status" value="1"/>
</dbReference>
<dbReference type="AlphaFoldDB" id="A0A251SLS6"/>
<dbReference type="InParanoid" id="A0A251SLS6"/>
<sequence>MNQMSSTKLRLMCSNGGHIVPRPHDKTLCYVGGETRMLVVDRHTTLLNLTHRLSKTLLRSSSPFTIKYQLPSEDLDSLISLTTDEDLQHMIEEYDRLNSSSSSSRLRLFIFPTDPESVLLTGSGLDSLLKSEDWFVHVLNGGANLGVSDTLSFNCLLNLDDEVYVPEKKDVNDGKTNGSGQDVHSVPDSLIIETTSSFGSESSSPSLVNLPPIRVNADGHQKVIGGVEEQFSQMSVEQRDIKHQNDEGLVASPAPVVVSGSPVSSMPAIQEQSEQGLQMAYLKCHHQQYLSDLTGNYDRAVDPNDTIDQTVGIQLQPQTQNPTYLLSMPTTQTDSPRNQLHHQQQQLIPPPQHIYHHPSGAVPMASYYQPHQLPMDQQNFVYYIPARQLPQGYNFPLQQPPSSYDAPPVVATIPPGNQTVLKTDSSTGVYRTPYVGYSEIHQPSQLLYYATQATPSLSAAHYKNMASISPFEASLQEQVRTALP</sequence>
<reference evidence="3" key="2">
    <citation type="submission" date="2017-02" db="EMBL/GenBank/DDBJ databases">
        <title>Sunflower complete genome.</title>
        <authorList>
            <person name="Langlade N."/>
            <person name="Munos S."/>
        </authorList>
    </citation>
    <scope>NUCLEOTIDE SEQUENCE [LARGE SCALE GENOMIC DNA]</scope>
    <source>
        <tissue evidence="3">Leaves</tissue>
    </source>
</reference>
<dbReference type="EMBL" id="CM007903">
    <property type="protein sequence ID" value="OTF99673.1"/>
    <property type="molecule type" value="Genomic_DNA"/>
</dbReference>
<evidence type="ECO:0000313" key="4">
    <source>
        <dbReference type="Proteomes" id="UP000215914"/>
    </source>
</evidence>
<dbReference type="Gene3D" id="3.10.20.90">
    <property type="entry name" value="Phosphatidylinositol 3-kinase Catalytic Subunit, Chain A, domain 1"/>
    <property type="match status" value="1"/>
</dbReference>
<reference evidence="2 4" key="1">
    <citation type="journal article" date="2017" name="Nature">
        <title>The sunflower genome provides insights into oil metabolism, flowering and Asterid evolution.</title>
        <authorList>
            <person name="Badouin H."/>
            <person name="Gouzy J."/>
            <person name="Grassa C.J."/>
            <person name="Murat F."/>
            <person name="Staton S.E."/>
            <person name="Cottret L."/>
            <person name="Lelandais-Briere C."/>
            <person name="Owens G.L."/>
            <person name="Carrere S."/>
            <person name="Mayjonade B."/>
            <person name="Legrand L."/>
            <person name="Gill N."/>
            <person name="Kane N.C."/>
            <person name="Bowers J.E."/>
            <person name="Hubner S."/>
            <person name="Bellec A."/>
            <person name="Berard A."/>
            <person name="Berges H."/>
            <person name="Blanchet N."/>
            <person name="Boniface M.C."/>
            <person name="Brunel D."/>
            <person name="Catrice O."/>
            <person name="Chaidir N."/>
            <person name="Claudel C."/>
            <person name="Donnadieu C."/>
            <person name="Faraut T."/>
            <person name="Fievet G."/>
            <person name="Helmstetter N."/>
            <person name="King M."/>
            <person name="Knapp S.J."/>
            <person name="Lai Z."/>
            <person name="Le Paslier M.C."/>
            <person name="Lippi Y."/>
            <person name="Lorenzon L."/>
            <person name="Mandel J.R."/>
            <person name="Marage G."/>
            <person name="Marchand G."/>
            <person name="Marquand E."/>
            <person name="Bret-Mestries E."/>
            <person name="Morien E."/>
            <person name="Nambeesan S."/>
            <person name="Nguyen T."/>
            <person name="Pegot-Espagnet P."/>
            <person name="Pouilly N."/>
            <person name="Raftis F."/>
            <person name="Sallet E."/>
            <person name="Schiex T."/>
            <person name="Thomas J."/>
            <person name="Vandecasteele C."/>
            <person name="Vares D."/>
            <person name="Vear F."/>
            <person name="Vautrin S."/>
            <person name="Crespi M."/>
            <person name="Mangin B."/>
            <person name="Burke J.M."/>
            <person name="Salse J."/>
            <person name="Munos S."/>
            <person name="Vincourt P."/>
            <person name="Rieseberg L.H."/>
            <person name="Langlade N.B."/>
        </authorList>
    </citation>
    <scope>NUCLEOTIDE SEQUENCE [LARGE SCALE GENOMIC DNA]</scope>
    <source>
        <strain evidence="4">cv. SF193</strain>
        <tissue evidence="2">Leaves</tissue>
    </source>
</reference>
<organism evidence="3 4">
    <name type="scientific">Helianthus annuus</name>
    <name type="common">Common sunflower</name>
    <dbReference type="NCBI Taxonomy" id="4232"/>
    <lineage>
        <taxon>Eukaryota</taxon>
        <taxon>Viridiplantae</taxon>
        <taxon>Streptophyta</taxon>
        <taxon>Embryophyta</taxon>
        <taxon>Tracheophyta</taxon>
        <taxon>Spermatophyta</taxon>
        <taxon>Magnoliopsida</taxon>
        <taxon>eudicotyledons</taxon>
        <taxon>Gunneridae</taxon>
        <taxon>Pentapetalae</taxon>
        <taxon>asterids</taxon>
        <taxon>campanulids</taxon>
        <taxon>Asterales</taxon>
        <taxon>Asteraceae</taxon>
        <taxon>Asteroideae</taxon>
        <taxon>Heliantheae alliance</taxon>
        <taxon>Heliantheae</taxon>
        <taxon>Helianthus</taxon>
    </lineage>
</organism>
<dbReference type="Gramene" id="mRNA:HanXRQr2_Chr12g0534471">
    <property type="protein sequence ID" value="mRNA:HanXRQr2_Chr12g0534471"/>
    <property type="gene ID" value="HanXRQr2_Chr12g0534471"/>
</dbReference>
<dbReference type="OrthoDB" id="774308at2759"/>
<dbReference type="SMART" id="SM00666">
    <property type="entry name" value="PB1"/>
    <property type="match status" value="1"/>
</dbReference>
<dbReference type="FunFam" id="3.10.20.90:FF:000058">
    <property type="entry name" value="Octicosapeptide/phox/Bem1p domain kinase superfamily protein"/>
    <property type="match status" value="1"/>
</dbReference>
<evidence type="ECO:0000259" key="1">
    <source>
        <dbReference type="SMART" id="SM00666"/>
    </source>
</evidence>
<reference evidence="2" key="3">
    <citation type="submission" date="2020-06" db="EMBL/GenBank/DDBJ databases">
        <title>Helianthus annuus Genome sequencing and assembly Release 2.</title>
        <authorList>
            <person name="Gouzy J."/>
            <person name="Langlade N."/>
            <person name="Munos S."/>
        </authorList>
    </citation>
    <scope>NUCLEOTIDE SEQUENCE</scope>
    <source>
        <tissue evidence="2">Leaves</tissue>
    </source>
</reference>
<evidence type="ECO:0000313" key="2">
    <source>
        <dbReference type="EMBL" id="KAF5777339.1"/>
    </source>
</evidence>
<keyword evidence="4" id="KW-1185">Reference proteome</keyword>
<accession>A0A251SLS6</accession>
<gene>
    <name evidence="3" type="ORF">HannXRQ_Chr14g0459181</name>
    <name evidence="2" type="ORF">HanXRQr2_Chr12g0534471</name>
</gene>
<dbReference type="EMBL" id="MNCJ02000327">
    <property type="protein sequence ID" value="KAF5777339.1"/>
    <property type="molecule type" value="Genomic_DNA"/>
</dbReference>
<dbReference type="InterPro" id="IPR000270">
    <property type="entry name" value="PB1_dom"/>
</dbReference>
<protein>
    <submittedName>
        <fullName evidence="2 3">PB1 domain-containing protein</fullName>
    </submittedName>
</protein>
<dbReference type="Proteomes" id="UP000215914">
    <property type="component" value="Chromosome 14"/>
</dbReference>
<dbReference type="SUPFAM" id="SSF54277">
    <property type="entry name" value="CAD &amp; PB1 domains"/>
    <property type="match status" value="1"/>
</dbReference>
<name>A0A251SLS6_HELAN</name>
<evidence type="ECO:0000313" key="3">
    <source>
        <dbReference type="EMBL" id="OTF99673.1"/>
    </source>
</evidence>
<dbReference type="PANTHER" id="PTHR31066:SF101">
    <property type="entry name" value="PB1 DOMAIN-CONTAINING PROTEIN"/>
    <property type="match status" value="1"/>
</dbReference>
<proteinExistence type="predicted"/>
<dbReference type="PANTHER" id="PTHR31066">
    <property type="entry name" value="OS05G0427100 PROTEIN-RELATED"/>
    <property type="match status" value="1"/>
</dbReference>
<feature type="domain" description="PB1" evidence="1">
    <location>
        <begin position="23"/>
        <end position="113"/>
    </location>
</feature>